<protein>
    <recommendedName>
        <fullName evidence="3">HTH luxR-type domain-containing protein</fullName>
    </recommendedName>
</protein>
<accession>A0A9D9DVA1</accession>
<feature type="domain" description="HTH luxR-type" evidence="3">
    <location>
        <begin position="467"/>
        <end position="524"/>
    </location>
</feature>
<feature type="transmembrane region" description="Helical" evidence="1">
    <location>
        <begin position="346"/>
        <end position="365"/>
    </location>
</feature>
<name>A0A9D9DVA1_9BACT</name>
<sequence>MHKNILIFPIIIALHLFLSNPQSHAMQDRKQLRKQWEQSYDSCRNAMNSPGLEITGYLSLAHRILEIGNLLDKPEIMAHGYLELARGTLMLKKYDLCLQYVYKAIALSQELGNSEQAAEAQRIAGAAYLALNNTELAYSYLNKAYRYYVKANDTVKRLQTLSEMAIMYSYEQQYEKCIDLYNDVLYLSGKQKWQNMQLVTLLNMARTYTNAGETDLALNTLDRIRHGIPDSLFNEVYRMAYLLNRGELLLLKGMLQEAEKDLQNGFRLAQASGDMDAILSYLKCLADIGLAQKDYDLLASCYRSIILYQDSLDRLIDRKNIYEMEFLQDLTQKDKQIEEAHSKIHIYKIILPIILTGCIIFIILYRRNKIRARQNRQGMEKLSEELQTKEEKITDTAVYFHEMRNIVSSVITQLKETEKNIPTEKENQTIRKSCQQLNEIISENSSFFNNLIDVEYGGFLKKIAKRYPNLSSTEKRVCAMLSSDFSTKEIASVLNCSDRSLNNTRSRIRKKLGIQEGANLSDFLKNID</sequence>
<dbReference type="Gene3D" id="1.10.10.10">
    <property type="entry name" value="Winged helix-like DNA-binding domain superfamily/Winged helix DNA-binding domain"/>
    <property type="match status" value="1"/>
</dbReference>
<reference evidence="4" key="1">
    <citation type="submission" date="2020-10" db="EMBL/GenBank/DDBJ databases">
        <authorList>
            <person name="Gilroy R."/>
        </authorList>
    </citation>
    <scope>NUCLEOTIDE SEQUENCE</scope>
    <source>
        <strain evidence="4">2889</strain>
    </source>
</reference>
<evidence type="ECO:0000256" key="1">
    <source>
        <dbReference type="SAM" id="Phobius"/>
    </source>
</evidence>
<dbReference type="InterPro" id="IPR000792">
    <property type="entry name" value="Tscrpt_reg_LuxR_C"/>
</dbReference>
<dbReference type="SUPFAM" id="SSF46894">
    <property type="entry name" value="C-terminal effector domain of the bipartite response regulators"/>
    <property type="match status" value="1"/>
</dbReference>
<reference evidence="4" key="2">
    <citation type="journal article" date="2021" name="PeerJ">
        <title>Extensive microbial diversity within the chicken gut microbiome revealed by metagenomics and culture.</title>
        <authorList>
            <person name="Gilroy R."/>
            <person name="Ravi A."/>
            <person name="Getino M."/>
            <person name="Pursley I."/>
            <person name="Horton D.L."/>
            <person name="Alikhan N.F."/>
            <person name="Baker D."/>
            <person name="Gharbi K."/>
            <person name="Hall N."/>
            <person name="Watson M."/>
            <person name="Adriaenssens E.M."/>
            <person name="Foster-Nyarko E."/>
            <person name="Jarju S."/>
            <person name="Secka A."/>
            <person name="Antonio M."/>
            <person name="Oren A."/>
            <person name="Chaudhuri R.R."/>
            <person name="La Ragione R."/>
            <person name="Hildebrand F."/>
            <person name="Pallen M.J."/>
        </authorList>
    </citation>
    <scope>NUCLEOTIDE SEQUENCE</scope>
    <source>
        <strain evidence="4">2889</strain>
    </source>
</reference>
<dbReference type="InterPro" id="IPR036388">
    <property type="entry name" value="WH-like_DNA-bd_sf"/>
</dbReference>
<dbReference type="SUPFAM" id="SSF48452">
    <property type="entry name" value="TPR-like"/>
    <property type="match status" value="1"/>
</dbReference>
<proteinExistence type="predicted"/>
<dbReference type="Pfam" id="PF00196">
    <property type="entry name" value="GerE"/>
    <property type="match status" value="1"/>
</dbReference>
<dbReference type="Proteomes" id="UP000823612">
    <property type="component" value="Unassembled WGS sequence"/>
</dbReference>
<dbReference type="AlphaFoldDB" id="A0A9D9DVA1"/>
<gene>
    <name evidence="4" type="ORF">IAB08_07300</name>
</gene>
<evidence type="ECO:0000256" key="2">
    <source>
        <dbReference type="SAM" id="SignalP"/>
    </source>
</evidence>
<keyword evidence="1" id="KW-0812">Transmembrane</keyword>
<dbReference type="SMART" id="SM00421">
    <property type="entry name" value="HTH_LUXR"/>
    <property type="match status" value="1"/>
</dbReference>
<dbReference type="Gene3D" id="1.25.40.10">
    <property type="entry name" value="Tetratricopeptide repeat domain"/>
    <property type="match status" value="1"/>
</dbReference>
<dbReference type="SMART" id="SM00028">
    <property type="entry name" value="TPR"/>
    <property type="match status" value="4"/>
</dbReference>
<organism evidence="4 5">
    <name type="scientific">Candidatus Pullibacteroides excrementavium</name>
    <dbReference type="NCBI Taxonomy" id="2840905"/>
    <lineage>
        <taxon>Bacteria</taxon>
        <taxon>Pseudomonadati</taxon>
        <taxon>Bacteroidota</taxon>
        <taxon>Bacteroidia</taxon>
        <taxon>Bacteroidales</taxon>
        <taxon>Candidatus Pullibacteroides</taxon>
    </lineage>
</organism>
<comment type="caution">
    <text evidence="4">The sequence shown here is derived from an EMBL/GenBank/DDBJ whole genome shotgun (WGS) entry which is preliminary data.</text>
</comment>
<dbReference type="InterPro" id="IPR011990">
    <property type="entry name" value="TPR-like_helical_dom_sf"/>
</dbReference>
<feature type="chain" id="PRO_5038979520" description="HTH luxR-type domain-containing protein" evidence="2">
    <location>
        <begin position="26"/>
        <end position="528"/>
    </location>
</feature>
<evidence type="ECO:0000313" key="5">
    <source>
        <dbReference type="Proteomes" id="UP000823612"/>
    </source>
</evidence>
<evidence type="ECO:0000313" key="4">
    <source>
        <dbReference type="EMBL" id="MBO8433081.1"/>
    </source>
</evidence>
<dbReference type="GO" id="GO:0006355">
    <property type="term" value="P:regulation of DNA-templated transcription"/>
    <property type="evidence" value="ECO:0007669"/>
    <property type="project" value="InterPro"/>
</dbReference>
<keyword evidence="1" id="KW-0472">Membrane</keyword>
<keyword evidence="2" id="KW-0732">Signal</keyword>
<dbReference type="Pfam" id="PF14938">
    <property type="entry name" value="SNAP"/>
    <property type="match status" value="1"/>
</dbReference>
<dbReference type="InterPro" id="IPR019734">
    <property type="entry name" value="TPR_rpt"/>
</dbReference>
<dbReference type="EMBL" id="JADIMZ010000108">
    <property type="protein sequence ID" value="MBO8433081.1"/>
    <property type="molecule type" value="Genomic_DNA"/>
</dbReference>
<keyword evidence="1" id="KW-1133">Transmembrane helix</keyword>
<feature type="signal peptide" evidence="2">
    <location>
        <begin position="1"/>
        <end position="25"/>
    </location>
</feature>
<evidence type="ECO:0000259" key="3">
    <source>
        <dbReference type="SMART" id="SM00421"/>
    </source>
</evidence>
<dbReference type="InterPro" id="IPR016032">
    <property type="entry name" value="Sig_transdc_resp-reg_C-effctor"/>
</dbReference>
<dbReference type="GO" id="GO:0003677">
    <property type="term" value="F:DNA binding"/>
    <property type="evidence" value="ECO:0007669"/>
    <property type="project" value="InterPro"/>
</dbReference>